<keyword evidence="3" id="KW-1185">Reference proteome</keyword>
<dbReference type="InterPro" id="IPR013830">
    <property type="entry name" value="SGNH_hydro"/>
</dbReference>
<dbReference type="AlphaFoldDB" id="G9QNN0"/>
<comment type="caution">
    <text evidence="2">The sequence shown here is derived from an EMBL/GenBank/DDBJ whole genome shotgun (WGS) entry which is preliminary data.</text>
</comment>
<accession>G9QNN0</accession>
<dbReference type="HOGENOM" id="CLU_076859_2_0_9"/>
<name>G9QNN0_9BACI</name>
<dbReference type="Gene3D" id="3.40.50.1110">
    <property type="entry name" value="SGNH hydrolase"/>
    <property type="match status" value="1"/>
</dbReference>
<evidence type="ECO:0000259" key="1">
    <source>
        <dbReference type="Pfam" id="PF13472"/>
    </source>
</evidence>
<reference evidence="2 3" key="1">
    <citation type="submission" date="2011-09" db="EMBL/GenBank/DDBJ databases">
        <title>The Genome Sequence of Bacillus smithii 7_3_47FAA.</title>
        <authorList>
            <consortium name="The Broad Institute Genome Sequencing Platform"/>
            <person name="Earl A."/>
            <person name="Ward D."/>
            <person name="Feldgarden M."/>
            <person name="Gevers D."/>
            <person name="Daigneault M."/>
            <person name="Strauss J."/>
            <person name="Allen-Vercoe E."/>
            <person name="Young S.K."/>
            <person name="Zeng Q."/>
            <person name="Gargeya S."/>
            <person name="Fitzgerald M."/>
            <person name="Haas B."/>
            <person name="Abouelleil A."/>
            <person name="Alvarado L."/>
            <person name="Arachchi H.M."/>
            <person name="Berlin A."/>
            <person name="Brown A."/>
            <person name="Chapman S.B."/>
            <person name="Chen Z."/>
            <person name="Dunbar C."/>
            <person name="Freedman E."/>
            <person name="Gearin G."/>
            <person name="Goldberg J."/>
            <person name="Griggs A."/>
            <person name="Gujja S."/>
            <person name="Heiman D."/>
            <person name="Howarth C."/>
            <person name="Larson L."/>
            <person name="Lui A."/>
            <person name="MacDonald P.J.P."/>
            <person name="Montmayeur A."/>
            <person name="Murphy C."/>
            <person name="Neiman D."/>
            <person name="Pearson M."/>
            <person name="Priest M."/>
            <person name="Roberts A."/>
            <person name="Saif S."/>
            <person name="Shea T."/>
            <person name="Shenoy N."/>
            <person name="Sisk P."/>
            <person name="Stolte C."/>
            <person name="Sykes S."/>
            <person name="Wortman J."/>
            <person name="Nusbaum C."/>
            <person name="Birren B."/>
        </authorList>
    </citation>
    <scope>NUCLEOTIDE SEQUENCE [LARGE SCALE GENOMIC DNA]</scope>
    <source>
        <strain evidence="2 3">7_3_47FAA</strain>
    </source>
</reference>
<dbReference type="PATRIC" id="fig|665952.3.peg.2741"/>
<dbReference type="Pfam" id="PF13472">
    <property type="entry name" value="Lipase_GDSL_2"/>
    <property type="match status" value="1"/>
</dbReference>
<feature type="domain" description="SGNH hydrolase-type esterase" evidence="1">
    <location>
        <begin position="46"/>
        <end position="238"/>
    </location>
</feature>
<dbReference type="PANTHER" id="PTHR30383">
    <property type="entry name" value="THIOESTERASE 1/PROTEASE 1/LYSOPHOSPHOLIPASE L1"/>
    <property type="match status" value="1"/>
</dbReference>
<dbReference type="Proteomes" id="UP000011747">
    <property type="component" value="Unassembled WGS sequence"/>
</dbReference>
<evidence type="ECO:0000313" key="2">
    <source>
        <dbReference type="EMBL" id="EHL75215.1"/>
    </source>
</evidence>
<organism evidence="2 3">
    <name type="scientific">Bacillus smithii 7_3_47FAA</name>
    <dbReference type="NCBI Taxonomy" id="665952"/>
    <lineage>
        <taxon>Bacteria</taxon>
        <taxon>Bacillati</taxon>
        <taxon>Bacillota</taxon>
        <taxon>Bacilli</taxon>
        <taxon>Bacillales</taxon>
        <taxon>Bacillaceae</taxon>
        <taxon>Bacillus</taxon>
    </lineage>
</organism>
<dbReference type="GeneID" id="87582027"/>
<dbReference type="CDD" id="cd04506">
    <property type="entry name" value="SGNH_hydrolase_YpmR_like"/>
    <property type="match status" value="1"/>
</dbReference>
<gene>
    <name evidence="2" type="ORF">HMPREF1015_03026</name>
</gene>
<dbReference type="RefSeq" id="WP_003354936.1">
    <property type="nucleotide sequence ID" value="NZ_JH414761.1"/>
</dbReference>
<protein>
    <recommendedName>
        <fullName evidence="1">SGNH hydrolase-type esterase domain-containing protein</fullName>
    </recommendedName>
</protein>
<sequence length="268" mass="30943">MKSAAYIFFAFLLLFPVAGCSYIGGSEKTVQSQTEKVVPKDLKVVAIGDSLTQGVGDSTNKGGYIPYLKKDLEKLKMVKSAKFQNYGIKGTRSDQLLERLKTRQMKSAIEKADMVFITIGGNDVMKILRDHFMDLNANVFLQEEKPYQQRLFAIFKTIRQYNPHVGIVLIGIYNPFLEWFSDIREINQVIYHWNAASKQVVKKFPHAVFVSIDDIFYRQKENLLFNDHFHPNDQGYQLMANRIYQTIKGRKLEELTNGKIVLEKEEKQ</sequence>
<proteinExistence type="predicted"/>
<dbReference type="GO" id="GO:0004622">
    <property type="term" value="F:phosphatidylcholine lysophospholipase activity"/>
    <property type="evidence" value="ECO:0007669"/>
    <property type="project" value="TreeGrafter"/>
</dbReference>
<evidence type="ECO:0000313" key="3">
    <source>
        <dbReference type="Proteomes" id="UP000011747"/>
    </source>
</evidence>
<dbReference type="EMBL" id="ACWF01000140">
    <property type="protein sequence ID" value="EHL75215.1"/>
    <property type="molecule type" value="Genomic_DNA"/>
</dbReference>
<dbReference type="InterPro" id="IPR051532">
    <property type="entry name" value="Ester_Hydrolysis_Enzymes"/>
</dbReference>
<dbReference type="InterPro" id="IPR036514">
    <property type="entry name" value="SGNH_hydro_sf"/>
</dbReference>
<dbReference type="PANTHER" id="PTHR30383:SF27">
    <property type="entry name" value="SPORE GERMINATION LIPASE LIPC"/>
    <property type="match status" value="1"/>
</dbReference>
<dbReference type="SUPFAM" id="SSF52266">
    <property type="entry name" value="SGNH hydrolase"/>
    <property type="match status" value="1"/>
</dbReference>